<dbReference type="AlphaFoldDB" id="A0AAX3N4Q7"/>
<sequence>MTVRQLALRNVIRGIRTYAAYFLCSAFSVMIFFVNAMLIFHPDIRSGLSSETAVQAFVVAECMIFVFSFLFVLYSVSSFLTSRKKEFGIFMLHGMTLAQLGKMIFLENMIIGLLSIIFGTFAGTLFAKLFFMASAKALEIASLPFYLSPSSLLLTIGAFVLLFLLISAYTSRMVRTSKLIELFQAMPRREKAPHASPVLSALSLVLLTIGYIFAVTADTFTIYDRVVPVVVITTAGTYLLYSHLGVYCLQYFRKTRGRRMNGRHLLTLIGLSSRLKEQSRMFFAVTMLSTISFCSLGVFASINVVSGLFEEDYPAAVGYVSKTGNPYREEHLSEIRAELSERKLDYTEDQIKIKYASVQPSSEHVEIARNELPVISYADYKQAVLQAGFTLTEQGPGYNEAILMISSQNDRSKTRHWNKREYMLNEPQIAITEIGFTDHVIIPDNLLDDFDESFEAVIIHDALYQQIKQPARQDVYTGFYLDDFTQTAFVASDLADHGRTRYDAHKSYSISVSGTLYILRESMYRILLFIAMLLAAVFFIAAGSFLYFRLYADLDRDRKQYLTLMKLGLTDKEFKRMVTWQLATMFFLPTFVAVIHSIFAFIALQSLFYLSIATKMGVVLFSFMLAQVLYFFFIRFHYLRNLKKTLL</sequence>
<evidence type="ECO:0000256" key="3">
    <source>
        <dbReference type="ARBA" id="ARBA00022692"/>
    </source>
</evidence>
<evidence type="ECO:0000313" key="9">
    <source>
        <dbReference type="Proteomes" id="UP001220962"/>
    </source>
</evidence>
<evidence type="ECO:0000256" key="6">
    <source>
        <dbReference type="PIRNR" id="PIRNR018968"/>
    </source>
</evidence>
<dbReference type="GO" id="GO:0005886">
    <property type="term" value="C:plasma membrane"/>
    <property type="evidence" value="ECO:0007669"/>
    <property type="project" value="UniProtKB-SubCell"/>
</dbReference>
<feature type="transmembrane region" description="Helical" evidence="6">
    <location>
        <begin position="20"/>
        <end position="41"/>
    </location>
</feature>
<dbReference type="InterPro" id="IPR003838">
    <property type="entry name" value="ABC3_permease_C"/>
</dbReference>
<feature type="transmembrane region" description="Helical" evidence="6">
    <location>
        <begin position="110"/>
        <end position="131"/>
    </location>
</feature>
<feature type="transmembrane region" description="Helical" evidence="6">
    <location>
        <begin position="526"/>
        <end position="548"/>
    </location>
</feature>
<dbReference type="Proteomes" id="UP001220962">
    <property type="component" value="Chromosome"/>
</dbReference>
<evidence type="ECO:0000256" key="5">
    <source>
        <dbReference type="ARBA" id="ARBA00023136"/>
    </source>
</evidence>
<dbReference type="PANTHER" id="PTHR46795">
    <property type="entry name" value="ABC TRANSPORTER PERMEASE-RELATED-RELATED"/>
    <property type="match status" value="1"/>
</dbReference>
<dbReference type="EMBL" id="CP118101">
    <property type="protein sequence ID" value="WDH84710.1"/>
    <property type="molecule type" value="Genomic_DNA"/>
</dbReference>
<comment type="similarity">
    <text evidence="6">Belongs to the ABC-4 integral membrane protein family.</text>
</comment>
<dbReference type="PANTHER" id="PTHR46795:SF1">
    <property type="entry name" value="ABC TRANSPORTER PERMEASE PROTEIN"/>
    <property type="match status" value="1"/>
</dbReference>
<feature type="transmembrane region" description="Helical" evidence="6">
    <location>
        <begin position="53"/>
        <end position="76"/>
    </location>
</feature>
<evidence type="ECO:0000313" key="8">
    <source>
        <dbReference type="EMBL" id="WDH84710.1"/>
    </source>
</evidence>
<feature type="transmembrane region" description="Helical" evidence="6">
    <location>
        <begin position="192"/>
        <end position="214"/>
    </location>
</feature>
<dbReference type="PIRSF" id="PIRSF018968">
    <property type="entry name" value="ABC_permease_BceB"/>
    <property type="match status" value="1"/>
</dbReference>
<evidence type="ECO:0000256" key="2">
    <source>
        <dbReference type="ARBA" id="ARBA00022475"/>
    </source>
</evidence>
<feature type="transmembrane region" description="Helical" evidence="6">
    <location>
        <begin position="281"/>
        <end position="302"/>
    </location>
</feature>
<keyword evidence="3 6" id="KW-0812">Transmembrane</keyword>
<keyword evidence="5 6" id="KW-0472">Membrane</keyword>
<feature type="transmembrane region" description="Helical" evidence="6">
    <location>
        <begin position="151"/>
        <end position="171"/>
    </location>
</feature>
<proteinExistence type="inferred from homology"/>
<evidence type="ECO:0000256" key="4">
    <source>
        <dbReference type="ARBA" id="ARBA00022989"/>
    </source>
</evidence>
<gene>
    <name evidence="8" type="ORF">PUW23_11055</name>
</gene>
<feature type="transmembrane region" description="Helical" evidence="6">
    <location>
        <begin position="616"/>
        <end position="634"/>
    </location>
</feature>
<evidence type="ECO:0000256" key="1">
    <source>
        <dbReference type="ARBA" id="ARBA00004651"/>
    </source>
</evidence>
<comment type="subcellular location">
    <subcellularLocation>
        <location evidence="1 6">Cell membrane</location>
        <topology evidence="1 6">Multi-pass membrane protein</topology>
    </subcellularLocation>
</comment>
<dbReference type="Pfam" id="PF02687">
    <property type="entry name" value="FtsX"/>
    <property type="match status" value="2"/>
</dbReference>
<dbReference type="InterPro" id="IPR027022">
    <property type="entry name" value="ABC_permease_BceB-typ"/>
</dbReference>
<keyword evidence="6" id="KW-0813">Transport</keyword>
<organism evidence="8 9">
    <name type="scientific">Paenibacillus urinalis</name>
    <dbReference type="NCBI Taxonomy" id="521520"/>
    <lineage>
        <taxon>Bacteria</taxon>
        <taxon>Bacillati</taxon>
        <taxon>Bacillota</taxon>
        <taxon>Bacilli</taxon>
        <taxon>Bacillales</taxon>
        <taxon>Paenibacillaceae</taxon>
        <taxon>Paenibacillus</taxon>
    </lineage>
</organism>
<keyword evidence="2 6" id="KW-1003">Cell membrane</keyword>
<feature type="transmembrane region" description="Helical" evidence="6">
    <location>
        <begin position="582"/>
        <end position="604"/>
    </location>
</feature>
<reference evidence="8" key="1">
    <citation type="submission" date="2023-02" db="EMBL/GenBank/DDBJ databases">
        <title>Pathogen: clinical or host-associated sample.</title>
        <authorList>
            <person name="Hergert J."/>
            <person name="Casey R."/>
            <person name="Wagner J."/>
            <person name="Young E.L."/>
            <person name="Oakeson K.F."/>
        </authorList>
    </citation>
    <scope>NUCLEOTIDE SEQUENCE</scope>
    <source>
        <strain evidence="8">2022CK-00830</strain>
    </source>
</reference>
<feature type="domain" description="ABC3 transporter permease C-terminal" evidence="7">
    <location>
        <begin position="533"/>
        <end position="634"/>
    </location>
</feature>
<keyword evidence="4 6" id="KW-1133">Transmembrane helix</keyword>
<dbReference type="InterPro" id="IPR052536">
    <property type="entry name" value="ABC-4_Integral_Memb_Prot"/>
</dbReference>
<protein>
    <submittedName>
        <fullName evidence="8">ABC transporter permease</fullName>
    </submittedName>
</protein>
<dbReference type="GO" id="GO:0055085">
    <property type="term" value="P:transmembrane transport"/>
    <property type="evidence" value="ECO:0007669"/>
    <property type="project" value="UniProtKB-UniRule"/>
</dbReference>
<feature type="transmembrane region" description="Helical" evidence="6">
    <location>
        <begin position="226"/>
        <end position="249"/>
    </location>
</feature>
<name>A0AAX3N4Q7_9BACL</name>
<dbReference type="RefSeq" id="WP_274359835.1">
    <property type="nucleotide sequence ID" value="NZ_CP118101.1"/>
</dbReference>
<accession>A0AAX3N4Q7</accession>
<evidence type="ECO:0000259" key="7">
    <source>
        <dbReference type="Pfam" id="PF02687"/>
    </source>
</evidence>
<feature type="domain" description="ABC3 transporter permease C-terminal" evidence="7">
    <location>
        <begin position="62"/>
        <end position="177"/>
    </location>
</feature>